<accession>A0A0C2BKZ8</accession>
<evidence type="ECO:0000313" key="3">
    <source>
        <dbReference type="Proteomes" id="UP000054047"/>
    </source>
</evidence>
<dbReference type="PANTHER" id="PTHR47331:SF1">
    <property type="entry name" value="GAG-LIKE PROTEIN"/>
    <property type="match status" value="1"/>
</dbReference>
<reference evidence="2 3" key="1">
    <citation type="submission" date="2013-12" db="EMBL/GenBank/DDBJ databases">
        <title>Draft genome of the parsitic nematode Ancylostoma duodenale.</title>
        <authorList>
            <person name="Mitreva M."/>
        </authorList>
    </citation>
    <scope>NUCLEOTIDE SEQUENCE [LARGE SCALE GENOMIC DNA]</scope>
    <source>
        <strain evidence="2 3">Zhejiang</strain>
    </source>
</reference>
<dbReference type="InterPro" id="IPR000477">
    <property type="entry name" value="RT_dom"/>
</dbReference>
<dbReference type="Pfam" id="PF00078">
    <property type="entry name" value="RVT_1"/>
    <property type="match status" value="1"/>
</dbReference>
<gene>
    <name evidence="2" type="ORF">ANCDUO_25541</name>
</gene>
<sequence>RKNLPINFSSNKSTVKPSILLGSDQLWTLLRQNEPHLQLPSGLHLLPTRLGYLITGQVNKSPHIETQEDEIDKWDGYWTLEGQVNTVSLPDESLDDNDWEKYWKLQSAGTEEFSTSEREEKIRTDQQVWEAFNRTIEKRSDGYYVRLPWKEVNASLPDNRAIAQSRLSSVWNSLQKDEDLLEKYNEVFADQLRQHILEEVPDDSLSQVSRVHYIPHQAVLTPHKTTTKLRVVYDASAHYKGCPSLNDVLHRGPVILPQLFGVLLRFRIGKIAITSDVEKAFLQVRLHENDRDYTRCLWLRNHKLPPTADNIKVLRFTRVTFGLNTSPFLLAGTIHFHLDQYKEDPQLVSEIKENLYVDNLILTVDTPEESLYVYSKTKQVFNDLKMNLREFASNSADLLIKISDKDATKEALPKVLGVSWNLSSDCFQLSCTPKVYSTITKRTVASTLASIYDPMGWLLPLLHRAKIFLQSLWKEGFDWDTPLPQVHKESWMRIYSEMEGFVKDLPRCLCTKHTECVLVTFADASVEAIAT</sequence>
<proteinExistence type="predicted"/>
<evidence type="ECO:0000259" key="1">
    <source>
        <dbReference type="Pfam" id="PF00078"/>
    </source>
</evidence>
<dbReference type="Pfam" id="PF05380">
    <property type="entry name" value="Peptidase_A17"/>
    <property type="match status" value="1"/>
</dbReference>
<dbReference type="AlphaFoldDB" id="A0A0C2BKZ8"/>
<dbReference type="InterPro" id="IPR043128">
    <property type="entry name" value="Rev_trsase/Diguanyl_cyclase"/>
</dbReference>
<feature type="domain" description="Reverse transcriptase" evidence="1">
    <location>
        <begin position="270"/>
        <end position="388"/>
    </location>
</feature>
<dbReference type="Gene3D" id="3.30.70.270">
    <property type="match status" value="1"/>
</dbReference>
<feature type="non-terminal residue" evidence="2">
    <location>
        <position position="1"/>
    </location>
</feature>
<name>A0A0C2BKZ8_9BILA</name>
<dbReference type="EMBL" id="KN777797">
    <property type="protein sequence ID" value="KIH44433.1"/>
    <property type="molecule type" value="Genomic_DNA"/>
</dbReference>
<dbReference type="SUPFAM" id="SSF56672">
    <property type="entry name" value="DNA/RNA polymerases"/>
    <property type="match status" value="1"/>
</dbReference>
<dbReference type="Gene3D" id="3.10.10.10">
    <property type="entry name" value="HIV Type 1 Reverse Transcriptase, subunit A, domain 1"/>
    <property type="match status" value="1"/>
</dbReference>
<organism evidence="2 3">
    <name type="scientific">Ancylostoma duodenale</name>
    <dbReference type="NCBI Taxonomy" id="51022"/>
    <lineage>
        <taxon>Eukaryota</taxon>
        <taxon>Metazoa</taxon>
        <taxon>Ecdysozoa</taxon>
        <taxon>Nematoda</taxon>
        <taxon>Chromadorea</taxon>
        <taxon>Rhabditida</taxon>
        <taxon>Rhabditina</taxon>
        <taxon>Rhabditomorpha</taxon>
        <taxon>Strongyloidea</taxon>
        <taxon>Ancylostomatidae</taxon>
        <taxon>Ancylostomatinae</taxon>
        <taxon>Ancylostoma</taxon>
    </lineage>
</organism>
<evidence type="ECO:0000313" key="2">
    <source>
        <dbReference type="EMBL" id="KIH44433.1"/>
    </source>
</evidence>
<keyword evidence="3" id="KW-1185">Reference proteome</keyword>
<feature type="non-terminal residue" evidence="2">
    <location>
        <position position="531"/>
    </location>
</feature>
<dbReference type="Proteomes" id="UP000054047">
    <property type="component" value="Unassembled WGS sequence"/>
</dbReference>
<dbReference type="CDD" id="cd01644">
    <property type="entry name" value="RT_pepA17"/>
    <property type="match status" value="1"/>
</dbReference>
<dbReference type="OrthoDB" id="5920525at2759"/>
<protein>
    <recommendedName>
        <fullName evidence="1">Reverse transcriptase domain-containing protein</fullName>
    </recommendedName>
</protein>
<dbReference type="InterPro" id="IPR043502">
    <property type="entry name" value="DNA/RNA_pol_sf"/>
</dbReference>
<dbReference type="InterPro" id="IPR008042">
    <property type="entry name" value="Retrotrans_Pao"/>
</dbReference>
<dbReference type="PANTHER" id="PTHR47331">
    <property type="entry name" value="PHD-TYPE DOMAIN-CONTAINING PROTEIN"/>
    <property type="match status" value="1"/>
</dbReference>